<proteinExistence type="predicted"/>
<evidence type="ECO:0000313" key="3">
    <source>
        <dbReference type="Proteomes" id="UP000652761"/>
    </source>
</evidence>
<protein>
    <submittedName>
        <fullName evidence="2">Uncharacterized protein</fullName>
    </submittedName>
</protein>
<evidence type="ECO:0000313" key="2">
    <source>
        <dbReference type="EMBL" id="MQL76946.1"/>
    </source>
</evidence>
<reference evidence="2" key="1">
    <citation type="submission" date="2017-07" db="EMBL/GenBank/DDBJ databases">
        <title>Taro Niue Genome Assembly and Annotation.</title>
        <authorList>
            <person name="Atibalentja N."/>
            <person name="Keating K."/>
            <person name="Fields C.J."/>
        </authorList>
    </citation>
    <scope>NUCLEOTIDE SEQUENCE</scope>
    <source>
        <strain evidence="2">Niue_2</strain>
        <tissue evidence="2">Leaf</tissue>
    </source>
</reference>
<dbReference type="Proteomes" id="UP000652761">
    <property type="component" value="Unassembled WGS sequence"/>
</dbReference>
<keyword evidence="1" id="KW-0812">Transmembrane</keyword>
<keyword evidence="1" id="KW-1133">Transmembrane helix</keyword>
<keyword evidence="1" id="KW-0472">Membrane</keyword>
<dbReference type="EMBL" id="NMUH01000323">
    <property type="protein sequence ID" value="MQL76946.1"/>
    <property type="molecule type" value="Genomic_DNA"/>
</dbReference>
<keyword evidence="3" id="KW-1185">Reference proteome</keyword>
<dbReference type="AlphaFoldDB" id="A0A843U3S3"/>
<comment type="caution">
    <text evidence="2">The sequence shown here is derived from an EMBL/GenBank/DDBJ whole genome shotgun (WGS) entry which is preliminary data.</text>
</comment>
<accession>A0A843U3S3</accession>
<feature type="transmembrane region" description="Helical" evidence="1">
    <location>
        <begin position="88"/>
        <end position="109"/>
    </location>
</feature>
<gene>
    <name evidence="2" type="ORF">Taro_009318</name>
</gene>
<sequence>MCFYVTITILKTPIINKDHMLMVKLRSTMYIANKSLGPKIGPWDSPKRRSQNEWIACTDVKNNISQASICSGVACPQKVNMYKRMVRIALSCISEVVILCQFMACMIFVEVTVVSACKTASWVSIIFGSK</sequence>
<evidence type="ECO:0000256" key="1">
    <source>
        <dbReference type="SAM" id="Phobius"/>
    </source>
</evidence>
<organism evidence="2 3">
    <name type="scientific">Colocasia esculenta</name>
    <name type="common">Wild taro</name>
    <name type="synonym">Arum esculentum</name>
    <dbReference type="NCBI Taxonomy" id="4460"/>
    <lineage>
        <taxon>Eukaryota</taxon>
        <taxon>Viridiplantae</taxon>
        <taxon>Streptophyta</taxon>
        <taxon>Embryophyta</taxon>
        <taxon>Tracheophyta</taxon>
        <taxon>Spermatophyta</taxon>
        <taxon>Magnoliopsida</taxon>
        <taxon>Liliopsida</taxon>
        <taxon>Araceae</taxon>
        <taxon>Aroideae</taxon>
        <taxon>Colocasieae</taxon>
        <taxon>Colocasia</taxon>
    </lineage>
</organism>
<name>A0A843U3S3_COLES</name>